<organism evidence="1 2">
    <name type="scientific">Calycina marina</name>
    <dbReference type="NCBI Taxonomy" id="1763456"/>
    <lineage>
        <taxon>Eukaryota</taxon>
        <taxon>Fungi</taxon>
        <taxon>Dikarya</taxon>
        <taxon>Ascomycota</taxon>
        <taxon>Pezizomycotina</taxon>
        <taxon>Leotiomycetes</taxon>
        <taxon>Helotiales</taxon>
        <taxon>Pezizellaceae</taxon>
        <taxon>Calycina</taxon>
    </lineage>
</organism>
<evidence type="ECO:0000313" key="2">
    <source>
        <dbReference type="Proteomes" id="UP000887226"/>
    </source>
</evidence>
<gene>
    <name evidence="1" type="ORF">BJ878DRAFT_558037</name>
</gene>
<sequence>MPRRRQYKAGAARRMLRQYPEKWFGTTKIEQRDIGLLGAVPVNFVKYERSSPFVRKVVSKKPGEDFKQLDWVVEVDEEAKKLVAQAGGQLIGFGNDAIDKVDFQSMIVNVNIVGTNSSGFDWGYLTTSGNNVRVFKGPSESCSIHSWDAMILRDCTTNTSSLKDIPKITGRKWDILAMRCCEDFDRTLP</sequence>
<comment type="caution">
    <text evidence="1">The sequence shown here is derived from an EMBL/GenBank/DDBJ whole genome shotgun (WGS) entry which is preliminary data.</text>
</comment>
<dbReference type="OrthoDB" id="3453214at2759"/>
<dbReference type="EMBL" id="MU254207">
    <property type="protein sequence ID" value="KAG9241478.1"/>
    <property type="molecule type" value="Genomic_DNA"/>
</dbReference>
<accession>A0A9P7YWU0</accession>
<proteinExistence type="predicted"/>
<dbReference type="Proteomes" id="UP000887226">
    <property type="component" value="Unassembled WGS sequence"/>
</dbReference>
<evidence type="ECO:0000313" key="1">
    <source>
        <dbReference type="EMBL" id="KAG9241478.1"/>
    </source>
</evidence>
<dbReference type="AlphaFoldDB" id="A0A9P7YWU0"/>
<protein>
    <submittedName>
        <fullName evidence="1">Uncharacterized protein</fullName>
    </submittedName>
</protein>
<name>A0A9P7YWU0_9HELO</name>
<reference evidence="1" key="1">
    <citation type="journal article" date="2021" name="IMA Fungus">
        <title>Genomic characterization of three marine fungi, including Emericellopsis atlantica sp. nov. with signatures of a generalist lifestyle and marine biomass degradation.</title>
        <authorList>
            <person name="Hagestad O.C."/>
            <person name="Hou L."/>
            <person name="Andersen J.H."/>
            <person name="Hansen E.H."/>
            <person name="Altermark B."/>
            <person name="Li C."/>
            <person name="Kuhnert E."/>
            <person name="Cox R.J."/>
            <person name="Crous P.W."/>
            <person name="Spatafora J.W."/>
            <person name="Lail K."/>
            <person name="Amirebrahimi M."/>
            <person name="Lipzen A."/>
            <person name="Pangilinan J."/>
            <person name="Andreopoulos W."/>
            <person name="Hayes R.D."/>
            <person name="Ng V."/>
            <person name="Grigoriev I.V."/>
            <person name="Jackson S.A."/>
            <person name="Sutton T.D.S."/>
            <person name="Dobson A.D.W."/>
            <person name="Rama T."/>
        </authorList>
    </citation>
    <scope>NUCLEOTIDE SEQUENCE</scope>
    <source>
        <strain evidence="1">TRa3180A</strain>
    </source>
</reference>
<keyword evidence="2" id="KW-1185">Reference proteome</keyword>